<evidence type="ECO:0000313" key="3">
    <source>
        <dbReference type="EMBL" id="MBL0418891.1"/>
    </source>
</evidence>
<keyword evidence="3" id="KW-0449">Lipoprotein</keyword>
<dbReference type="Gene3D" id="2.50.20.10">
    <property type="entry name" value="Lipoprotein localisation LolA/LolB/LppX"/>
    <property type="match status" value="1"/>
</dbReference>
<sequence>MSPRPPTPASDVRRRMLAALAGLALWPAAPLASRAAGFDLAALTRLLGRNESGEALFREERHVAQIDQLLHASGRLSFSAPDVFVRETLQPRRERMAVNGNRLTLTQGGRTRTMALDATPEALVMVEAIRGTLTGRRDVLEKHFEVRLSGDAALWQLELVPRDTQVRAQVPLLRLTGQQAQVRELRVSMANGDRSVMQIEPLDGRTSAPATPRP</sequence>
<evidence type="ECO:0000256" key="2">
    <source>
        <dbReference type="SAM" id="SignalP"/>
    </source>
</evidence>
<keyword evidence="1 2" id="KW-0732">Signal</keyword>
<evidence type="ECO:0000256" key="1">
    <source>
        <dbReference type="ARBA" id="ARBA00022729"/>
    </source>
</evidence>
<keyword evidence="4" id="KW-1185">Reference proteome</keyword>
<proteinExistence type="predicted"/>
<reference evidence="3" key="1">
    <citation type="submission" date="2021-01" db="EMBL/GenBank/DDBJ databases">
        <title>Ramlibacter sp. strain AW1 16S ribosomal RNA gene Genome sequencing and assembly.</title>
        <authorList>
            <person name="Kang M."/>
        </authorList>
    </citation>
    <scope>NUCLEOTIDE SEQUENCE</scope>
    <source>
        <strain evidence="3">AW1</strain>
    </source>
</reference>
<dbReference type="InterPro" id="IPR004564">
    <property type="entry name" value="OM_lipoprot_carrier_LolA-like"/>
</dbReference>
<accession>A0A936ZJH4</accession>
<organism evidence="3 4">
    <name type="scientific">Ramlibacter aurantiacus</name>
    <dbReference type="NCBI Taxonomy" id="2801330"/>
    <lineage>
        <taxon>Bacteria</taxon>
        <taxon>Pseudomonadati</taxon>
        <taxon>Pseudomonadota</taxon>
        <taxon>Betaproteobacteria</taxon>
        <taxon>Burkholderiales</taxon>
        <taxon>Comamonadaceae</taxon>
        <taxon>Ramlibacter</taxon>
    </lineage>
</organism>
<dbReference type="EMBL" id="JAEQNA010000001">
    <property type="protein sequence ID" value="MBL0418891.1"/>
    <property type="molecule type" value="Genomic_DNA"/>
</dbReference>
<dbReference type="CDD" id="cd16325">
    <property type="entry name" value="LolA"/>
    <property type="match status" value="1"/>
</dbReference>
<feature type="chain" id="PRO_5037808567" evidence="2">
    <location>
        <begin position="36"/>
        <end position="214"/>
    </location>
</feature>
<name>A0A936ZJH4_9BURK</name>
<protein>
    <submittedName>
        <fullName evidence="3">Outer membrane lipoprotein carrier protein LolA</fullName>
    </submittedName>
</protein>
<dbReference type="InterPro" id="IPR029046">
    <property type="entry name" value="LolA/LolB/LppX"/>
</dbReference>
<dbReference type="AlphaFoldDB" id="A0A936ZJH4"/>
<dbReference type="Pfam" id="PF19574">
    <property type="entry name" value="LolA_3"/>
    <property type="match status" value="1"/>
</dbReference>
<dbReference type="SUPFAM" id="SSF89392">
    <property type="entry name" value="Prokaryotic lipoproteins and lipoprotein localization factors"/>
    <property type="match status" value="1"/>
</dbReference>
<comment type="caution">
    <text evidence="3">The sequence shown here is derived from an EMBL/GenBank/DDBJ whole genome shotgun (WGS) entry which is preliminary data.</text>
</comment>
<dbReference type="Proteomes" id="UP000613011">
    <property type="component" value="Unassembled WGS sequence"/>
</dbReference>
<feature type="signal peptide" evidence="2">
    <location>
        <begin position="1"/>
        <end position="35"/>
    </location>
</feature>
<evidence type="ECO:0000313" key="4">
    <source>
        <dbReference type="Proteomes" id="UP000613011"/>
    </source>
</evidence>
<gene>
    <name evidence="3" type="ORF">JI739_00895</name>
</gene>